<gene>
    <name evidence="1" type="ORF">BFW38_13275</name>
</gene>
<protein>
    <submittedName>
        <fullName evidence="1">Uncharacterized protein</fullName>
    </submittedName>
</protein>
<organism evidence="1 2">
    <name type="scientific">Terasakiispira papahanaumokuakeensis</name>
    <dbReference type="NCBI Taxonomy" id="197479"/>
    <lineage>
        <taxon>Bacteria</taxon>
        <taxon>Pseudomonadati</taxon>
        <taxon>Pseudomonadota</taxon>
        <taxon>Gammaproteobacteria</taxon>
        <taxon>Oceanospirillales</taxon>
        <taxon>Terasakiispira</taxon>
    </lineage>
</organism>
<evidence type="ECO:0000313" key="2">
    <source>
        <dbReference type="Proteomes" id="UP000094291"/>
    </source>
</evidence>
<name>A0A1E2VBG6_9GAMM</name>
<evidence type="ECO:0000313" key="1">
    <source>
        <dbReference type="EMBL" id="ODC04360.1"/>
    </source>
</evidence>
<comment type="caution">
    <text evidence="1">The sequence shown here is derived from an EMBL/GenBank/DDBJ whole genome shotgun (WGS) entry which is preliminary data.</text>
</comment>
<reference evidence="1 2" key="1">
    <citation type="submission" date="2016-08" db="EMBL/GenBank/DDBJ databases">
        <authorList>
            <person name="Seilhamer J.J."/>
        </authorList>
    </citation>
    <scope>NUCLEOTIDE SEQUENCE [LARGE SCALE GENOMIC DNA]</scope>
    <source>
        <strain evidence="1 2">PH27A</strain>
    </source>
</reference>
<keyword evidence="2" id="KW-1185">Reference proteome</keyword>
<dbReference type="AlphaFoldDB" id="A0A1E2VBG6"/>
<accession>A0A1E2VBG6</accession>
<proteinExistence type="predicted"/>
<sequence length="145" mass="16026">MLLGCALLLSSCGHLQSKPRSLIELKDQTPWTGYISAFPKGFSFKLDKVARVKLSSEILAAYDTPNPEARLYTEEGELVAYDSDGTDGQNFVINMILPPGQYKLWVQDRSRQGWGLNLEGIDPYHPCPIVLDVLPLNGTMTASNP</sequence>
<dbReference type="EMBL" id="MDTQ01000001">
    <property type="protein sequence ID" value="ODC04360.1"/>
    <property type="molecule type" value="Genomic_DNA"/>
</dbReference>
<dbReference type="Proteomes" id="UP000094291">
    <property type="component" value="Unassembled WGS sequence"/>
</dbReference>